<dbReference type="PANTHER" id="PTHR43228:SF1">
    <property type="entry name" value="TWO-COMPONENT RESPONSE REGULATOR ARR22"/>
    <property type="match status" value="1"/>
</dbReference>
<dbReference type="Gene3D" id="3.40.50.2300">
    <property type="match status" value="1"/>
</dbReference>
<dbReference type="GO" id="GO:0000160">
    <property type="term" value="P:phosphorelay signal transduction system"/>
    <property type="evidence" value="ECO:0007669"/>
    <property type="project" value="InterPro"/>
</dbReference>
<dbReference type="InterPro" id="IPR011006">
    <property type="entry name" value="CheY-like_superfamily"/>
</dbReference>
<dbReference type="EMBL" id="CM003610">
    <property type="protein sequence ID" value="KYP62398.1"/>
    <property type="molecule type" value="Genomic_DNA"/>
</dbReference>
<dbReference type="PANTHER" id="PTHR43228">
    <property type="entry name" value="TWO-COMPONENT RESPONSE REGULATOR"/>
    <property type="match status" value="1"/>
</dbReference>
<dbReference type="Pfam" id="PF00072">
    <property type="entry name" value="Response_reg"/>
    <property type="match status" value="1"/>
</dbReference>
<dbReference type="PROSITE" id="PS50110">
    <property type="entry name" value="RESPONSE_REGULATORY"/>
    <property type="match status" value="1"/>
</dbReference>
<dbReference type="Proteomes" id="UP000075243">
    <property type="component" value="Chromosome 8"/>
</dbReference>
<keyword evidence="1" id="KW-0597">Phosphoprotein</keyword>
<dbReference type="InterPro" id="IPR001789">
    <property type="entry name" value="Sig_transdc_resp-reg_receiver"/>
</dbReference>
<feature type="modified residue" description="4-aspartylphosphate" evidence="1">
    <location>
        <position position="53"/>
    </location>
</feature>
<keyword evidence="4" id="KW-1185">Reference proteome</keyword>
<evidence type="ECO:0000259" key="2">
    <source>
        <dbReference type="PROSITE" id="PS50110"/>
    </source>
</evidence>
<feature type="domain" description="Response regulatory" evidence="2">
    <location>
        <begin position="4"/>
        <end position="122"/>
    </location>
</feature>
<proteinExistence type="predicted"/>
<dbReference type="SMART" id="SM00448">
    <property type="entry name" value="REC"/>
    <property type="match status" value="1"/>
</dbReference>
<evidence type="ECO:0000313" key="4">
    <source>
        <dbReference type="Proteomes" id="UP000075243"/>
    </source>
</evidence>
<name>A0A151T5S2_CAJCA</name>
<evidence type="ECO:0000313" key="3">
    <source>
        <dbReference type="EMBL" id="KYP62398.1"/>
    </source>
</evidence>
<dbReference type="Gramene" id="C.cajan_16448.t">
    <property type="protein sequence ID" value="C.cajan_16448.t"/>
    <property type="gene ID" value="C.cajan_16448"/>
</dbReference>
<sequence length="123" mass="13836">MELSALVVEGDANVRNVHKDLLRLVGNCTTVNSGLQAVILHRMGKRFDVILMDMDLPQLEGIRATNELRVMGVRSLILGMSRSCSKEEVRSRERIMVEDAIDVHYTKPLTAEQLEEALEMLDS</sequence>
<dbReference type="AlphaFoldDB" id="A0A151T5S2"/>
<protein>
    <submittedName>
        <fullName evidence="3">Two-component response regulator ARR22</fullName>
    </submittedName>
</protein>
<dbReference type="OMA" id="FMVVEMP"/>
<evidence type="ECO:0000256" key="1">
    <source>
        <dbReference type="PROSITE-ProRule" id="PRU00169"/>
    </source>
</evidence>
<dbReference type="STRING" id="3821.A0A151T5S2"/>
<organism evidence="3 4">
    <name type="scientific">Cajanus cajan</name>
    <name type="common">Pigeon pea</name>
    <name type="synonym">Cajanus indicus</name>
    <dbReference type="NCBI Taxonomy" id="3821"/>
    <lineage>
        <taxon>Eukaryota</taxon>
        <taxon>Viridiplantae</taxon>
        <taxon>Streptophyta</taxon>
        <taxon>Embryophyta</taxon>
        <taxon>Tracheophyta</taxon>
        <taxon>Spermatophyta</taxon>
        <taxon>Magnoliopsida</taxon>
        <taxon>eudicotyledons</taxon>
        <taxon>Gunneridae</taxon>
        <taxon>Pentapetalae</taxon>
        <taxon>rosids</taxon>
        <taxon>fabids</taxon>
        <taxon>Fabales</taxon>
        <taxon>Fabaceae</taxon>
        <taxon>Papilionoideae</taxon>
        <taxon>50 kb inversion clade</taxon>
        <taxon>NPAAA clade</taxon>
        <taxon>indigoferoid/millettioid clade</taxon>
        <taxon>Phaseoleae</taxon>
        <taxon>Cajanus</taxon>
    </lineage>
</organism>
<accession>A0A151T5S2</accession>
<reference evidence="3 4" key="1">
    <citation type="journal article" date="2012" name="Nat. Biotechnol.">
        <title>Draft genome sequence of pigeonpea (Cajanus cajan), an orphan legume crop of resource-poor farmers.</title>
        <authorList>
            <person name="Varshney R.K."/>
            <person name="Chen W."/>
            <person name="Li Y."/>
            <person name="Bharti A.K."/>
            <person name="Saxena R.K."/>
            <person name="Schlueter J.A."/>
            <person name="Donoghue M.T."/>
            <person name="Azam S."/>
            <person name="Fan G."/>
            <person name="Whaley A.M."/>
            <person name="Farmer A.D."/>
            <person name="Sheridan J."/>
            <person name="Iwata A."/>
            <person name="Tuteja R."/>
            <person name="Penmetsa R.V."/>
            <person name="Wu W."/>
            <person name="Upadhyaya H.D."/>
            <person name="Yang S.P."/>
            <person name="Shah T."/>
            <person name="Saxena K.B."/>
            <person name="Michael T."/>
            <person name="McCombie W.R."/>
            <person name="Yang B."/>
            <person name="Zhang G."/>
            <person name="Yang H."/>
            <person name="Wang J."/>
            <person name="Spillane C."/>
            <person name="Cook D.R."/>
            <person name="May G.D."/>
            <person name="Xu X."/>
            <person name="Jackson S.A."/>
        </authorList>
    </citation>
    <scope>NUCLEOTIDE SEQUENCE [LARGE SCALE GENOMIC DNA]</scope>
    <source>
        <strain evidence="4">cv. Asha</strain>
    </source>
</reference>
<dbReference type="InterPro" id="IPR052048">
    <property type="entry name" value="ST_Response_Regulator"/>
</dbReference>
<dbReference type="SUPFAM" id="SSF52172">
    <property type="entry name" value="CheY-like"/>
    <property type="match status" value="1"/>
</dbReference>
<gene>
    <name evidence="3" type="ORF">KK1_016930</name>
</gene>